<evidence type="ECO:0000313" key="2">
    <source>
        <dbReference type="EMBL" id="SDD43229.1"/>
    </source>
</evidence>
<dbReference type="STRING" id="1271860.SAMN05216174_11132"/>
<evidence type="ECO:0000313" key="3">
    <source>
        <dbReference type="Proteomes" id="UP000199501"/>
    </source>
</evidence>
<accession>A0A1G6UPK3</accession>
<name>A0A1G6UPK3_9PSEU</name>
<keyword evidence="1" id="KW-0472">Membrane</keyword>
<dbReference type="EMBL" id="FMZZ01000011">
    <property type="protein sequence ID" value="SDD43229.1"/>
    <property type="molecule type" value="Genomic_DNA"/>
</dbReference>
<keyword evidence="1" id="KW-0812">Transmembrane</keyword>
<feature type="transmembrane region" description="Helical" evidence="1">
    <location>
        <begin position="103"/>
        <end position="119"/>
    </location>
</feature>
<proteinExistence type="predicted"/>
<dbReference type="AlphaFoldDB" id="A0A1G6UPK3"/>
<feature type="transmembrane region" description="Helical" evidence="1">
    <location>
        <begin position="23"/>
        <end position="45"/>
    </location>
</feature>
<organism evidence="2 3">
    <name type="scientific">Actinokineospora iranica</name>
    <dbReference type="NCBI Taxonomy" id="1271860"/>
    <lineage>
        <taxon>Bacteria</taxon>
        <taxon>Bacillati</taxon>
        <taxon>Actinomycetota</taxon>
        <taxon>Actinomycetes</taxon>
        <taxon>Pseudonocardiales</taxon>
        <taxon>Pseudonocardiaceae</taxon>
        <taxon>Actinokineospora</taxon>
    </lineage>
</organism>
<gene>
    <name evidence="2" type="ORF">SAMN05216174_11132</name>
</gene>
<reference evidence="3" key="1">
    <citation type="submission" date="2016-10" db="EMBL/GenBank/DDBJ databases">
        <authorList>
            <person name="Varghese N."/>
            <person name="Submissions S."/>
        </authorList>
    </citation>
    <scope>NUCLEOTIDE SEQUENCE [LARGE SCALE GENOMIC DNA]</scope>
    <source>
        <strain evidence="3">IBRC-M 10403</strain>
    </source>
</reference>
<evidence type="ECO:0000256" key="1">
    <source>
        <dbReference type="SAM" id="Phobius"/>
    </source>
</evidence>
<sequence length="155" mass="17237">MPTAAEAADSGHARTDAPRVVRVAFWVWVSAGLIGLIGSILFFILREEWAENQKRVTPEMKSVDVMQVAVGLSWWLLLGSLMFLGLFLLLAHHARRGARKARTLLLVVGVIACLFEYSFGRVTIYGLISALLVIVGLGMLYMPTARRFFAESDER</sequence>
<keyword evidence="1" id="KW-1133">Transmembrane helix</keyword>
<dbReference type="Proteomes" id="UP000199501">
    <property type="component" value="Unassembled WGS sequence"/>
</dbReference>
<keyword evidence="3" id="KW-1185">Reference proteome</keyword>
<feature type="transmembrane region" description="Helical" evidence="1">
    <location>
        <begin position="65"/>
        <end position="91"/>
    </location>
</feature>
<feature type="transmembrane region" description="Helical" evidence="1">
    <location>
        <begin position="125"/>
        <end position="142"/>
    </location>
</feature>
<protein>
    <submittedName>
        <fullName evidence="2">Uncharacterized protein</fullName>
    </submittedName>
</protein>